<keyword evidence="1" id="KW-0808">Transferase</keyword>
<dbReference type="Pfam" id="PF02515">
    <property type="entry name" value="CoA_transf_3"/>
    <property type="match status" value="1"/>
</dbReference>
<dbReference type="PANTHER" id="PTHR48228">
    <property type="entry name" value="SUCCINYL-COA--D-CITRAMALATE COA-TRANSFERASE"/>
    <property type="match status" value="1"/>
</dbReference>
<dbReference type="AlphaFoldDB" id="A0A1H3LB22"/>
<dbReference type="InterPro" id="IPR003673">
    <property type="entry name" value="CoA-Trfase_fam_III"/>
</dbReference>
<dbReference type="InterPro" id="IPR050509">
    <property type="entry name" value="CoA-transferase_III"/>
</dbReference>
<dbReference type="GO" id="GO:0016740">
    <property type="term" value="F:transferase activity"/>
    <property type="evidence" value="ECO:0007669"/>
    <property type="project" value="UniProtKB-KW"/>
</dbReference>
<keyword evidence="2" id="KW-1185">Reference proteome</keyword>
<dbReference type="RefSeq" id="WP_089884057.1">
    <property type="nucleotide sequence ID" value="NZ_FNPF01000012.1"/>
</dbReference>
<dbReference type="InterPro" id="IPR044855">
    <property type="entry name" value="CoA-Trfase_III_dom3_sf"/>
</dbReference>
<name>A0A1H3LB22_9RHOB</name>
<dbReference type="EMBL" id="FNPF01000012">
    <property type="protein sequence ID" value="SDY61075.1"/>
    <property type="molecule type" value="Genomic_DNA"/>
</dbReference>
<gene>
    <name evidence="1" type="ORF">SAMN05444340_11222</name>
</gene>
<dbReference type="STRING" id="321339.SAMN05444340_11222"/>
<dbReference type="SUPFAM" id="SSF89796">
    <property type="entry name" value="CoA-transferase family III (CaiB/BaiF)"/>
    <property type="match status" value="1"/>
</dbReference>
<reference evidence="1 2" key="1">
    <citation type="submission" date="2016-10" db="EMBL/GenBank/DDBJ databases">
        <authorList>
            <person name="de Groot N.N."/>
        </authorList>
    </citation>
    <scope>NUCLEOTIDE SEQUENCE [LARGE SCALE GENOMIC DNA]</scope>
    <source>
        <strain evidence="1 2">DSM 26880</strain>
    </source>
</reference>
<dbReference type="Gene3D" id="3.30.1540.10">
    <property type="entry name" value="formyl-coa transferase, domain 3"/>
    <property type="match status" value="1"/>
</dbReference>
<protein>
    <submittedName>
        <fullName evidence="1">Crotonobetainyl-CoA:carnitine CoA-transferase CaiB</fullName>
    </submittedName>
</protein>
<sequence length="329" mass="35493">MMMLDGIRVVVLADRLVDFGGSMLARLGAQVVLADATGMTAARRKAWHKGMGSSDAPLEALLDGADILLDDRRTDPRAGVDALAARHERLIHVVATGWPEGQPRRPVTDLTLMAQSGLMHVTGTPARPPLRLPGEQAYALTGIQVATAALMGLRARRLSGKGQRIAVSALQAAALANYREAVMYEHTGRVGRRRGNMLVRGSSGVRQIWPCADGFVTWSMIDNPGMMRALVRVMTEHGAAGELAQIDWDAILVADTDQAVIDRWQDIVADFFAKFDRVRLASWSLEHGLGLSPIIRLSEVPQSPQMQARGMFEDGVPGPLFAVHKGGGA</sequence>
<dbReference type="InterPro" id="IPR023606">
    <property type="entry name" value="CoA-Trfase_III_dom_1_sf"/>
</dbReference>
<accession>A0A1H3LB22</accession>
<proteinExistence type="predicted"/>
<dbReference type="OrthoDB" id="7554803at2"/>
<evidence type="ECO:0000313" key="1">
    <source>
        <dbReference type="EMBL" id="SDY61075.1"/>
    </source>
</evidence>
<dbReference type="Proteomes" id="UP000199286">
    <property type="component" value="Unassembled WGS sequence"/>
</dbReference>
<dbReference type="Gene3D" id="3.40.50.10540">
    <property type="entry name" value="Crotonobetainyl-coa:carnitine coa-transferase, domain 1"/>
    <property type="match status" value="1"/>
</dbReference>
<organism evidence="1 2">
    <name type="scientific">Citreimonas salinaria</name>
    <dbReference type="NCBI Taxonomy" id="321339"/>
    <lineage>
        <taxon>Bacteria</taxon>
        <taxon>Pseudomonadati</taxon>
        <taxon>Pseudomonadota</taxon>
        <taxon>Alphaproteobacteria</taxon>
        <taxon>Rhodobacterales</taxon>
        <taxon>Roseobacteraceae</taxon>
        <taxon>Citreimonas</taxon>
    </lineage>
</organism>
<dbReference type="PANTHER" id="PTHR48228:SF5">
    <property type="entry name" value="ALPHA-METHYLACYL-COA RACEMASE"/>
    <property type="match status" value="1"/>
</dbReference>
<evidence type="ECO:0000313" key="2">
    <source>
        <dbReference type="Proteomes" id="UP000199286"/>
    </source>
</evidence>